<dbReference type="PANTHER" id="PTHR11086:SF18">
    <property type="entry name" value="DEOXYCYTIDYLATE DEAMINASE"/>
    <property type="match status" value="1"/>
</dbReference>
<organism evidence="8">
    <name type="scientific">Virus NIOZ-UU159</name>
    <dbReference type="NCBI Taxonomy" id="2763270"/>
    <lineage>
        <taxon>Viruses</taxon>
    </lineage>
</organism>
<dbReference type="GO" id="GO:0008270">
    <property type="term" value="F:zinc ion binding"/>
    <property type="evidence" value="ECO:0007669"/>
    <property type="project" value="InterPro"/>
</dbReference>
<comment type="cofactor">
    <cofactor evidence="6">
        <name>Zn(2+)</name>
        <dbReference type="ChEBI" id="CHEBI:29105"/>
    </cofactor>
</comment>
<protein>
    <submittedName>
        <fullName evidence="8">Cytidine and deoxycytidylate deaminase zinc-binding region</fullName>
    </submittedName>
</protein>
<dbReference type="GO" id="GO:0004132">
    <property type="term" value="F:dCMP deaminase activity"/>
    <property type="evidence" value="ECO:0007669"/>
    <property type="project" value="InterPro"/>
</dbReference>
<evidence type="ECO:0000313" key="8">
    <source>
        <dbReference type="EMBL" id="QPI16636.1"/>
    </source>
</evidence>
<keyword evidence="4 6" id="KW-0862">Zinc</keyword>
<dbReference type="InterPro" id="IPR002125">
    <property type="entry name" value="CMP_dCMP_dom"/>
</dbReference>
<dbReference type="EMBL" id="MW030590">
    <property type="protein sequence ID" value="QPI16636.1"/>
    <property type="molecule type" value="Genomic_DNA"/>
</dbReference>
<dbReference type="Pfam" id="PF00383">
    <property type="entry name" value="dCMP_cyt_deam_1"/>
    <property type="match status" value="1"/>
</dbReference>
<dbReference type="InterPro" id="IPR016192">
    <property type="entry name" value="APOBEC/CMP_deaminase_Zn-bd"/>
</dbReference>
<dbReference type="Gene3D" id="3.40.140.10">
    <property type="entry name" value="Cytidine Deaminase, domain 2"/>
    <property type="match status" value="1"/>
</dbReference>
<evidence type="ECO:0000259" key="7">
    <source>
        <dbReference type="PROSITE" id="PS51747"/>
    </source>
</evidence>
<proteinExistence type="inferred from homology"/>
<name>A0A7S9SUM1_9VIRU</name>
<dbReference type="PIRSF" id="PIRSF006019">
    <property type="entry name" value="dCMP_deaminase"/>
    <property type="match status" value="1"/>
</dbReference>
<evidence type="ECO:0000256" key="4">
    <source>
        <dbReference type="ARBA" id="ARBA00022833"/>
    </source>
</evidence>
<evidence type="ECO:0000256" key="2">
    <source>
        <dbReference type="ARBA" id="ARBA00022723"/>
    </source>
</evidence>
<evidence type="ECO:0000256" key="5">
    <source>
        <dbReference type="PIRSR" id="PIRSR006019-1"/>
    </source>
</evidence>
<gene>
    <name evidence="8" type="ORF">NIOZUU159_00129</name>
</gene>
<reference evidence="8" key="1">
    <citation type="submission" date="2020-08" db="EMBL/GenBank/DDBJ databases">
        <title>Bridging the membrane lipid divide: bacteria of the FCB group superphylum have the potential to synthesize archaeal ether lipids.</title>
        <authorList>
            <person name="Villanueva L."/>
            <person name="von Meijenfeldt F.A.B."/>
            <person name="Westbye A.B."/>
            <person name="Yadav S."/>
            <person name="Hopmans E.C."/>
            <person name="Dutilh B.E."/>
            <person name="Sinninghe Damste J.S."/>
        </authorList>
    </citation>
    <scope>NUCLEOTIDE SEQUENCE</scope>
    <source>
        <strain evidence="8">NIOZ-UU159</strain>
    </source>
</reference>
<dbReference type="PANTHER" id="PTHR11086">
    <property type="entry name" value="DEOXYCYTIDYLATE DEAMINASE-RELATED"/>
    <property type="match status" value="1"/>
</dbReference>
<dbReference type="GO" id="GO:0006220">
    <property type="term" value="P:pyrimidine nucleotide metabolic process"/>
    <property type="evidence" value="ECO:0007669"/>
    <property type="project" value="InterPro"/>
</dbReference>
<keyword evidence="2 6" id="KW-0479">Metal-binding</keyword>
<sequence length="156" mass="18140">MTISRDKALKFLKEADFKAKLFSKDEKRKVGAIILENESLIQISCGYNGLPRRLKETRKRWLKKNKDLYVIHAETNAIVQAARTNSNINNSIMVCNRFPCHNCCLNIIQAGIKLLVTIEPDWDNLSDKWRQSFYASKEMLDELKINIMFFKESVLV</sequence>
<evidence type="ECO:0000256" key="6">
    <source>
        <dbReference type="PIRSR" id="PIRSR006019-2"/>
    </source>
</evidence>
<evidence type="ECO:0000256" key="3">
    <source>
        <dbReference type="ARBA" id="ARBA00022801"/>
    </source>
</evidence>
<comment type="similarity">
    <text evidence="1">Belongs to the cytidine and deoxycytidylate deaminase family.</text>
</comment>
<feature type="binding site" evidence="6">
    <location>
        <position position="103"/>
    </location>
    <ligand>
        <name>Zn(2+)</name>
        <dbReference type="ChEBI" id="CHEBI:29105"/>
        <note>catalytic</note>
    </ligand>
</feature>
<evidence type="ECO:0000256" key="1">
    <source>
        <dbReference type="ARBA" id="ARBA00006576"/>
    </source>
</evidence>
<feature type="binding site" evidence="6">
    <location>
        <position position="72"/>
    </location>
    <ligand>
        <name>Zn(2+)</name>
        <dbReference type="ChEBI" id="CHEBI:29105"/>
        <note>catalytic</note>
    </ligand>
</feature>
<feature type="domain" description="CMP/dCMP-type deaminase" evidence="7">
    <location>
        <begin position="7"/>
        <end position="132"/>
    </location>
</feature>
<accession>A0A7S9SUM1</accession>
<feature type="binding site" evidence="6">
    <location>
        <position position="100"/>
    </location>
    <ligand>
        <name>Zn(2+)</name>
        <dbReference type="ChEBI" id="CHEBI:29105"/>
        <note>catalytic</note>
    </ligand>
</feature>
<feature type="active site" description="Proton donor" evidence="5">
    <location>
        <position position="74"/>
    </location>
</feature>
<dbReference type="SUPFAM" id="SSF53927">
    <property type="entry name" value="Cytidine deaminase-like"/>
    <property type="match status" value="1"/>
</dbReference>
<dbReference type="PROSITE" id="PS51747">
    <property type="entry name" value="CYT_DCMP_DEAMINASES_2"/>
    <property type="match status" value="1"/>
</dbReference>
<keyword evidence="3" id="KW-0378">Hydrolase</keyword>
<dbReference type="InterPro" id="IPR016193">
    <property type="entry name" value="Cytidine_deaminase-like"/>
</dbReference>
<dbReference type="InterPro" id="IPR016473">
    <property type="entry name" value="dCMP_deaminase"/>
</dbReference>
<dbReference type="PROSITE" id="PS00903">
    <property type="entry name" value="CYT_DCMP_DEAMINASES_1"/>
    <property type="match status" value="1"/>
</dbReference>
<dbReference type="InterPro" id="IPR015517">
    <property type="entry name" value="dCMP_deaminase-rel"/>
</dbReference>